<evidence type="ECO:0000256" key="7">
    <source>
        <dbReference type="SAM" id="Phobius"/>
    </source>
</evidence>
<feature type="transmembrane region" description="Helical" evidence="7">
    <location>
        <begin position="154"/>
        <end position="176"/>
    </location>
</feature>
<dbReference type="GO" id="GO:0005886">
    <property type="term" value="C:plasma membrane"/>
    <property type="evidence" value="ECO:0007669"/>
    <property type="project" value="UniProtKB-SubCell"/>
</dbReference>
<dbReference type="NCBIfam" id="TIGR00698">
    <property type="entry name" value="YeiH family putative sulfate export transporter"/>
    <property type="match status" value="1"/>
</dbReference>
<gene>
    <name evidence="8" type="primary">PM1461</name>
</gene>
<accession>A0A140D6Z1</accession>
<feature type="transmembrane region" description="Helical" evidence="7">
    <location>
        <begin position="276"/>
        <end position="299"/>
    </location>
</feature>
<dbReference type="InterPro" id="IPR018383">
    <property type="entry name" value="UPF0324_pro"/>
</dbReference>
<comment type="similarity">
    <text evidence="2">Belongs to the UPF0324 family.</text>
</comment>
<dbReference type="InterPro" id="IPR004630">
    <property type="entry name" value="UPF0324_YeiH-like"/>
</dbReference>
<comment type="subcellular location">
    <subcellularLocation>
        <location evidence="1">Cell membrane</location>
        <topology evidence="1">Multi-pass membrane protein</topology>
    </subcellularLocation>
</comment>
<reference evidence="8" key="1">
    <citation type="submission" date="2015-01" db="EMBL/GenBank/DDBJ databases">
        <title>Draft genome sequence of Pasteurella multocida isolated from alpaca pneumonia.</title>
        <authorList>
            <person name="Maturrano L."/>
            <person name="Hurtado R."/>
            <person name="Allasi N."/>
            <person name="Juscamayta E."/>
            <person name="Fernandez D."/>
            <person name="Maximiliano J."/>
            <person name="Rimac R."/>
            <person name="Rosadio R."/>
        </authorList>
    </citation>
    <scope>NUCLEOTIDE SEQUENCE</scope>
    <source>
        <strain evidence="8">UNMSM</strain>
    </source>
</reference>
<feature type="transmembrane region" description="Helical" evidence="7">
    <location>
        <begin position="311"/>
        <end position="333"/>
    </location>
</feature>
<feature type="transmembrane region" description="Helical" evidence="7">
    <location>
        <begin position="65"/>
        <end position="85"/>
    </location>
</feature>
<dbReference type="AlphaFoldDB" id="A0A140D6Z1"/>
<name>A0A140D6Z1_PASMD</name>
<dbReference type="PANTHER" id="PTHR30106">
    <property type="entry name" value="INNER MEMBRANE PROTEIN YEIH-RELATED"/>
    <property type="match status" value="1"/>
</dbReference>
<proteinExistence type="inferred from homology"/>
<keyword evidence="5 7" id="KW-1133">Transmembrane helix</keyword>
<evidence type="ECO:0000256" key="1">
    <source>
        <dbReference type="ARBA" id="ARBA00004651"/>
    </source>
</evidence>
<evidence type="ECO:0000256" key="4">
    <source>
        <dbReference type="ARBA" id="ARBA00022692"/>
    </source>
</evidence>
<feature type="transmembrane region" description="Helical" evidence="7">
    <location>
        <begin position="35"/>
        <end position="53"/>
    </location>
</feature>
<sequence>MMKKNTLFLGLVFIGILTFLVNLLAKTPFALNANLSALTIAILLGILFGNTFYPKISQYTAQGVIFAKGTLLRLGIILYGFRLTLQDISNVGINAIATDTIMLISTFLLTLWLGIRYLKMDKQIVYLTAGGCSICGAAAIMSMQPVTKAESHQVSIAVAVIVIFGTLSMFLYPLMYPYLTTWLSEHQFGIYIGSSVHEVAQVYAAGGNISPAVADTAVISKMIRVMMLAPFLLLVSWLLVKQSDNPQSSKITIPWFAFLFIFMAVINSFSLIPAHIVAWIVEIDGLLLIAAMTALGLTTHISAIKQAGIKPLILGALVLCWLVIGGFFVNVGISQLL</sequence>
<feature type="transmembrane region" description="Helical" evidence="7">
    <location>
        <begin position="218"/>
        <end position="240"/>
    </location>
</feature>
<dbReference type="EMBL" id="KP660826">
    <property type="protein sequence ID" value="AMK08665.1"/>
    <property type="molecule type" value="Genomic_DNA"/>
</dbReference>
<dbReference type="PANTHER" id="PTHR30106:SF2">
    <property type="entry name" value="UPF0324 INNER MEMBRANE PROTEIN YEIH"/>
    <property type="match status" value="1"/>
</dbReference>
<keyword evidence="4 7" id="KW-0812">Transmembrane</keyword>
<evidence type="ECO:0000313" key="8">
    <source>
        <dbReference type="EMBL" id="AMK08665.1"/>
    </source>
</evidence>
<protein>
    <submittedName>
        <fullName evidence="8">PM1461 protein</fullName>
    </submittedName>
</protein>
<evidence type="ECO:0000256" key="2">
    <source>
        <dbReference type="ARBA" id="ARBA00007977"/>
    </source>
</evidence>
<feature type="transmembrane region" description="Helical" evidence="7">
    <location>
        <begin position="252"/>
        <end position="270"/>
    </location>
</feature>
<organism evidence="8">
    <name type="scientific">Pasteurella multocida</name>
    <dbReference type="NCBI Taxonomy" id="747"/>
    <lineage>
        <taxon>Bacteria</taxon>
        <taxon>Pseudomonadati</taxon>
        <taxon>Pseudomonadota</taxon>
        <taxon>Gammaproteobacteria</taxon>
        <taxon>Pasteurellales</taxon>
        <taxon>Pasteurellaceae</taxon>
        <taxon>Pasteurella</taxon>
    </lineage>
</organism>
<evidence type="ECO:0000256" key="3">
    <source>
        <dbReference type="ARBA" id="ARBA00022475"/>
    </source>
</evidence>
<feature type="transmembrane region" description="Helical" evidence="7">
    <location>
        <begin position="91"/>
        <end position="112"/>
    </location>
</feature>
<evidence type="ECO:0000256" key="5">
    <source>
        <dbReference type="ARBA" id="ARBA00022989"/>
    </source>
</evidence>
<keyword evidence="6 7" id="KW-0472">Membrane</keyword>
<keyword evidence="3" id="KW-1003">Cell membrane</keyword>
<dbReference type="Pfam" id="PF03601">
    <property type="entry name" value="Cons_hypoth698"/>
    <property type="match status" value="1"/>
</dbReference>
<feature type="transmembrane region" description="Helical" evidence="7">
    <location>
        <begin position="124"/>
        <end position="142"/>
    </location>
</feature>
<evidence type="ECO:0000256" key="6">
    <source>
        <dbReference type="ARBA" id="ARBA00023136"/>
    </source>
</evidence>